<proteinExistence type="predicted"/>
<dbReference type="EMBL" id="JASCZI010153279">
    <property type="protein sequence ID" value="MED6177228.1"/>
    <property type="molecule type" value="Genomic_DNA"/>
</dbReference>
<organism evidence="1 2">
    <name type="scientific">Stylosanthes scabra</name>
    <dbReference type="NCBI Taxonomy" id="79078"/>
    <lineage>
        <taxon>Eukaryota</taxon>
        <taxon>Viridiplantae</taxon>
        <taxon>Streptophyta</taxon>
        <taxon>Embryophyta</taxon>
        <taxon>Tracheophyta</taxon>
        <taxon>Spermatophyta</taxon>
        <taxon>Magnoliopsida</taxon>
        <taxon>eudicotyledons</taxon>
        <taxon>Gunneridae</taxon>
        <taxon>Pentapetalae</taxon>
        <taxon>rosids</taxon>
        <taxon>fabids</taxon>
        <taxon>Fabales</taxon>
        <taxon>Fabaceae</taxon>
        <taxon>Papilionoideae</taxon>
        <taxon>50 kb inversion clade</taxon>
        <taxon>dalbergioids sensu lato</taxon>
        <taxon>Dalbergieae</taxon>
        <taxon>Pterocarpus clade</taxon>
        <taxon>Stylosanthes</taxon>
    </lineage>
</organism>
<dbReference type="Proteomes" id="UP001341840">
    <property type="component" value="Unassembled WGS sequence"/>
</dbReference>
<reference evidence="1 2" key="1">
    <citation type="journal article" date="2023" name="Plants (Basel)">
        <title>Bridging the Gap: Combining Genomics and Transcriptomics Approaches to Understand Stylosanthes scabra, an Orphan Legume from the Brazilian Caatinga.</title>
        <authorList>
            <person name="Ferreira-Neto J.R.C."/>
            <person name="da Silva M.D."/>
            <person name="Binneck E."/>
            <person name="de Melo N.F."/>
            <person name="da Silva R.H."/>
            <person name="de Melo A.L.T.M."/>
            <person name="Pandolfi V."/>
            <person name="Bustamante F.O."/>
            <person name="Brasileiro-Vidal A.C."/>
            <person name="Benko-Iseppon A.M."/>
        </authorList>
    </citation>
    <scope>NUCLEOTIDE SEQUENCE [LARGE SCALE GENOMIC DNA]</scope>
    <source>
        <tissue evidence="1">Leaves</tissue>
    </source>
</reference>
<protein>
    <submittedName>
        <fullName evidence="1">Uncharacterized protein</fullName>
    </submittedName>
</protein>
<keyword evidence="2" id="KW-1185">Reference proteome</keyword>
<gene>
    <name evidence="1" type="ORF">PIB30_096070</name>
</gene>
<evidence type="ECO:0000313" key="2">
    <source>
        <dbReference type="Proteomes" id="UP001341840"/>
    </source>
</evidence>
<accession>A0ABU6VZL5</accession>
<name>A0ABU6VZL5_9FABA</name>
<sequence length="88" mass="9511">MDDDAVEGGATTFRSCAAPPSRSCRIFSGQALFHKEVCFSIIEVLLGNDGFEATASPPHPEPPRLLPPPSLFVILWLAPLNSISGWFL</sequence>
<evidence type="ECO:0000313" key="1">
    <source>
        <dbReference type="EMBL" id="MED6177228.1"/>
    </source>
</evidence>
<comment type="caution">
    <text evidence="1">The sequence shown here is derived from an EMBL/GenBank/DDBJ whole genome shotgun (WGS) entry which is preliminary data.</text>
</comment>